<dbReference type="Proteomes" id="UP001412067">
    <property type="component" value="Unassembled WGS sequence"/>
</dbReference>
<dbReference type="PANTHER" id="PTHR21660:SF47">
    <property type="entry name" value="F19P19.27 PROTEIN"/>
    <property type="match status" value="1"/>
</dbReference>
<dbReference type="CDD" id="cd03443">
    <property type="entry name" value="PaaI_thioesterase"/>
    <property type="match status" value="1"/>
</dbReference>
<name>A0ABR2M5Y4_9ASPA</name>
<dbReference type="Pfam" id="PF03061">
    <property type="entry name" value="4HBT"/>
    <property type="match status" value="1"/>
</dbReference>
<dbReference type="InterPro" id="IPR029069">
    <property type="entry name" value="HotDog_dom_sf"/>
</dbReference>
<dbReference type="InterPro" id="IPR039298">
    <property type="entry name" value="ACOT13"/>
</dbReference>
<feature type="domain" description="Thioesterase" evidence="3">
    <location>
        <begin position="64"/>
        <end position="138"/>
    </location>
</feature>
<dbReference type="InterPro" id="IPR006683">
    <property type="entry name" value="Thioestr_dom"/>
</dbReference>
<organism evidence="4 5">
    <name type="scientific">Platanthera guangdongensis</name>
    <dbReference type="NCBI Taxonomy" id="2320717"/>
    <lineage>
        <taxon>Eukaryota</taxon>
        <taxon>Viridiplantae</taxon>
        <taxon>Streptophyta</taxon>
        <taxon>Embryophyta</taxon>
        <taxon>Tracheophyta</taxon>
        <taxon>Spermatophyta</taxon>
        <taxon>Magnoliopsida</taxon>
        <taxon>Liliopsida</taxon>
        <taxon>Asparagales</taxon>
        <taxon>Orchidaceae</taxon>
        <taxon>Orchidoideae</taxon>
        <taxon>Orchideae</taxon>
        <taxon>Orchidinae</taxon>
        <taxon>Platanthera</taxon>
    </lineage>
</organism>
<dbReference type="InterPro" id="IPR003736">
    <property type="entry name" value="PAAI_dom"/>
</dbReference>
<comment type="similarity">
    <text evidence="1">Belongs to the thioesterase PaaI family.</text>
</comment>
<dbReference type="SUPFAM" id="SSF54637">
    <property type="entry name" value="Thioesterase/thiol ester dehydrase-isomerase"/>
    <property type="match status" value="1"/>
</dbReference>
<gene>
    <name evidence="4" type="ORF">KSP40_PGU021705</name>
</gene>
<keyword evidence="2" id="KW-0378">Hydrolase</keyword>
<dbReference type="NCBIfam" id="TIGR00369">
    <property type="entry name" value="unchar_dom_1"/>
    <property type="match status" value="1"/>
</dbReference>
<keyword evidence="5" id="KW-1185">Reference proteome</keyword>
<accession>A0ABR2M5Y4</accession>
<evidence type="ECO:0000256" key="1">
    <source>
        <dbReference type="ARBA" id="ARBA00008324"/>
    </source>
</evidence>
<dbReference type="EMBL" id="JBBWWR010000011">
    <property type="protein sequence ID" value="KAK8959560.1"/>
    <property type="molecule type" value="Genomic_DNA"/>
</dbReference>
<dbReference type="PANTHER" id="PTHR21660">
    <property type="entry name" value="THIOESTERASE SUPERFAMILY MEMBER-RELATED"/>
    <property type="match status" value="1"/>
</dbReference>
<evidence type="ECO:0000259" key="3">
    <source>
        <dbReference type="Pfam" id="PF03061"/>
    </source>
</evidence>
<sequence>MDLPAVKRKLEEAAAEFLPTPENDSLPSKFYQVFILHGLRVDLVEPGRILCSMDVPPRLLNLGKFLHGGATMSLVDLVGSAVFYTVGSPTDGSPLEISTTYLNSSYVHEEIEIEAKVLRAGKAVGVANIELRNKKSGKLFAQARYTKHFSVASKI</sequence>
<evidence type="ECO:0000256" key="2">
    <source>
        <dbReference type="ARBA" id="ARBA00022801"/>
    </source>
</evidence>
<protein>
    <recommendedName>
        <fullName evidence="3">Thioesterase domain-containing protein</fullName>
    </recommendedName>
</protein>
<evidence type="ECO:0000313" key="4">
    <source>
        <dbReference type="EMBL" id="KAK8959560.1"/>
    </source>
</evidence>
<comment type="caution">
    <text evidence="4">The sequence shown here is derived from an EMBL/GenBank/DDBJ whole genome shotgun (WGS) entry which is preliminary data.</text>
</comment>
<dbReference type="Gene3D" id="3.10.129.10">
    <property type="entry name" value="Hotdog Thioesterase"/>
    <property type="match status" value="1"/>
</dbReference>
<evidence type="ECO:0000313" key="5">
    <source>
        <dbReference type="Proteomes" id="UP001412067"/>
    </source>
</evidence>
<reference evidence="4 5" key="1">
    <citation type="journal article" date="2022" name="Nat. Plants">
        <title>Genomes of leafy and leafless Platanthera orchids illuminate the evolution of mycoheterotrophy.</title>
        <authorList>
            <person name="Li M.H."/>
            <person name="Liu K.W."/>
            <person name="Li Z."/>
            <person name="Lu H.C."/>
            <person name="Ye Q.L."/>
            <person name="Zhang D."/>
            <person name="Wang J.Y."/>
            <person name="Li Y.F."/>
            <person name="Zhong Z.M."/>
            <person name="Liu X."/>
            <person name="Yu X."/>
            <person name="Liu D.K."/>
            <person name="Tu X.D."/>
            <person name="Liu B."/>
            <person name="Hao Y."/>
            <person name="Liao X.Y."/>
            <person name="Jiang Y.T."/>
            <person name="Sun W.H."/>
            <person name="Chen J."/>
            <person name="Chen Y.Q."/>
            <person name="Ai Y."/>
            <person name="Zhai J.W."/>
            <person name="Wu S.S."/>
            <person name="Zhou Z."/>
            <person name="Hsiao Y.Y."/>
            <person name="Wu W.L."/>
            <person name="Chen Y.Y."/>
            <person name="Lin Y.F."/>
            <person name="Hsu J.L."/>
            <person name="Li C.Y."/>
            <person name="Wang Z.W."/>
            <person name="Zhao X."/>
            <person name="Zhong W.Y."/>
            <person name="Ma X.K."/>
            <person name="Ma L."/>
            <person name="Huang J."/>
            <person name="Chen G.Z."/>
            <person name="Huang M.Z."/>
            <person name="Huang L."/>
            <person name="Peng D.H."/>
            <person name="Luo Y.B."/>
            <person name="Zou S.Q."/>
            <person name="Chen S.P."/>
            <person name="Lan S."/>
            <person name="Tsai W.C."/>
            <person name="Van de Peer Y."/>
            <person name="Liu Z.J."/>
        </authorList>
    </citation>
    <scope>NUCLEOTIDE SEQUENCE [LARGE SCALE GENOMIC DNA]</scope>
    <source>
        <strain evidence="4">Lor288</strain>
    </source>
</reference>
<proteinExistence type="inferred from homology"/>